<protein>
    <submittedName>
        <fullName evidence="2">Uncharacterized protein</fullName>
    </submittedName>
</protein>
<evidence type="ECO:0000313" key="3">
    <source>
        <dbReference type="Proteomes" id="UP001165293"/>
    </source>
</evidence>
<feature type="chain" id="PRO_5046505006" evidence="1">
    <location>
        <begin position="27"/>
        <end position="453"/>
    </location>
</feature>
<accession>A0ABS8JIP6</accession>
<organism evidence="2 3">
    <name type="scientific">Noviluteimonas lactosilytica</name>
    <dbReference type="NCBI Taxonomy" id="2888523"/>
    <lineage>
        <taxon>Bacteria</taxon>
        <taxon>Pseudomonadati</taxon>
        <taxon>Pseudomonadota</taxon>
        <taxon>Gammaproteobacteria</taxon>
        <taxon>Lysobacterales</taxon>
        <taxon>Lysobacteraceae</taxon>
        <taxon>Noviluteimonas</taxon>
    </lineage>
</organism>
<dbReference type="EMBL" id="JAJGAK010000002">
    <property type="protein sequence ID" value="MCC8363471.1"/>
    <property type="molecule type" value="Genomic_DNA"/>
</dbReference>
<sequence>MKPLPRLRSGASALLLTLCLGGVAFAAPISGAIFTSDIDGTVNVNHYAAKADVYLNGGPTNDNCDAAAVDDGVYVFQITNPSGTVLLSEDDISQREFTVSGGVIVSANNHAVTPADCGGVRVQMIPFADTPNNGGVYKAWITRKSDYIANGNTFRNSDTKTDNFHVLVPTAPELSALNVYKFYDANANGEWDADEVPLFGWLMTAANGFGFAAQQLTQSPDGLTRFDNLSSLENPYAVQEGTAGGTWHQSALIIDGAPQAVANPATGINLVAGETTEVIFGNYCECKAGGKPKSWWVTASGQTKVNDGSTMNPEFNALNQLNLRSSSGSGWNLNTTTTSQATNWNLFLTWVNNTSTNNMAYALSRSAAILRLNIDAGYVVGTNLHHGSGMTISALLSAANTTLGADGSTPLGDEPNRATQEQLRTWIDEINNNTVMVIMPKPCKFAFYLPPPG</sequence>
<dbReference type="RefSeq" id="WP_230527094.1">
    <property type="nucleotide sequence ID" value="NZ_JAJGAK010000002.1"/>
</dbReference>
<reference evidence="2" key="1">
    <citation type="submission" date="2021-10" db="EMBL/GenBank/DDBJ databases">
        <authorList>
            <person name="Lyu M."/>
            <person name="Wang X."/>
            <person name="Meng X."/>
            <person name="Xu K."/>
        </authorList>
    </citation>
    <scope>NUCLEOTIDE SEQUENCE</scope>
    <source>
        <strain evidence="2">A6</strain>
    </source>
</reference>
<name>A0ABS8JIP6_9GAMM</name>
<gene>
    <name evidence="2" type="ORF">LK996_10340</name>
</gene>
<dbReference type="Proteomes" id="UP001165293">
    <property type="component" value="Unassembled WGS sequence"/>
</dbReference>
<keyword evidence="3" id="KW-1185">Reference proteome</keyword>
<evidence type="ECO:0000313" key="2">
    <source>
        <dbReference type="EMBL" id="MCC8363471.1"/>
    </source>
</evidence>
<proteinExistence type="predicted"/>
<comment type="caution">
    <text evidence="2">The sequence shown here is derived from an EMBL/GenBank/DDBJ whole genome shotgun (WGS) entry which is preliminary data.</text>
</comment>
<keyword evidence="1" id="KW-0732">Signal</keyword>
<feature type="signal peptide" evidence="1">
    <location>
        <begin position="1"/>
        <end position="26"/>
    </location>
</feature>
<evidence type="ECO:0000256" key="1">
    <source>
        <dbReference type="SAM" id="SignalP"/>
    </source>
</evidence>